<protein>
    <recommendedName>
        <fullName evidence="1">LUD domain-containing protein</fullName>
    </recommendedName>
</protein>
<evidence type="ECO:0000313" key="2">
    <source>
        <dbReference type="EMBL" id="GCB87711.1"/>
    </source>
</evidence>
<dbReference type="Gene3D" id="3.40.50.10420">
    <property type="entry name" value="NagB/RpiA/CoA transferase-like"/>
    <property type="match status" value="1"/>
</dbReference>
<dbReference type="RefSeq" id="WP_016571926.1">
    <property type="nucleotide sequence ID" value="NZ_BHXC01000002.1"/>
</dbReference>
<dbReference type="AlphaFoldDB" id="A0A401QQP1"/>
<accession>A0A401QQP1</accession>
<dbReference type="SUPFAM" id="SSF100950">
    <property type="entry name" value="NagB/RpiA/CoA transferase-like"/>
    <property type="match status" value="1"/>
</dbReference>
<name>A0A401QQP1_STRNR</name>
<dbReference type="InterPro" id="IPR003741">
    <property type="entry name" value="LUD_dom"/>
</dbReference>
<reference evidence="2 3" key="1">
    <citation type="journal article" date="2019" name="Microbiol. Resour. Announc.">
        <title>Draft Genome Sequence of the Most Traditional epsilon-Poly-l-Lysine Producer, Streptomyces albulus NBRC14147.</title>
        <authorList>
            <person name="Yamanaka K."/>
            <person name="Hamano Y."/>
        </authorList>
    </citation>
    <scope>NUCLEOTIDE SEQUENCE [LARGE SCALE GENOMIC DNA]</scope>
    <source>
        <strain evidence="2 3">NBRC 14147</strain>
    </source>
</reference>
<dbReference type="PANTHER" id="PTHR43682">
    <property type="entry name" value="LACTATE UTILIZATION PROTEIN C"/>
    <property type="match status" value="1"/>
</dbReference>
<feature type="domain" description="LUD" evidence="1">
    <location>
        <begin position="108"/>
        <end position="208"/>
    </location>
</feature>
<proteinExistence type="predicted"/>
<comment type="caution">
    <text evidence="2">The sequence shown here is derived from an EMBL/GenBank/DDBJ whole genome shotgun (WGS) entry which is preliminary data.</text>
</comment>
<dbReference type="Proteomes" id="UP000288351">
    <property type="component" value="Unassembled WGS sequence"/>
</dbReference>
<sequence>MSSREAVLRRIRQATADLPKDPVSVPRSYLRHAPAVVPGDRSAAVALLVERLTEYGAEVRRSAEADLPAAVAGALAAAGSAVVPAGLPDAWLARWSGVVRRDAPPLTHAELDATDAVLTTCAAAVAESGTLVLDGGPGQGRRAPTLLPDLHVCVVRGAQVHSAMPEAIGRLAPARPLTWISGPSATADIEMIRVRGVHGPRRLTVLLVP</sequence>
<dbReference type="InterPro" id="IPR024185">
    <property type="entry name" value="FTHF_cligase-like_sf"/>
</dbReference>
<dbReference type="Pfam" id="PF02589">
    <property type="entry name" value="LUD_dom"/>
    <property type="match status" value="1"/>
</dbReference>
<gene>
    <name evidence="2" type="ORF">SALB_00380</name>
</gene>
<evidence type="ECO:0000259" key="1">
    <source>
        <dbReference type="Pfam" id="PF02589"/>
    </source>
</evidence>
<dbReference type="EMBL" id="BHXC01000002">
    <property type="protein sequence ID" value="GCB87711.1"/>
    <property type="molecule type" value="Genomic_DNA"/>
</dbReference>
<dbReference type="InterPro" id="IPR037171">
    <property type="entry name" value="NagB/RpiA_transferase-like"/>
</dbReference>
<organism evidence="2 3">
    <name type="scientific">Streptomyces noursei</name>
    <name type="common">Streptomyces albulus</name>
    <dbReference type="NCBI Taxonomy" id="1971"/>
    <lineage>
        <taxon>Bacteria</taxon>
        <taxon>Bacillati</taxon>
        <taxon>Actinomycetota</taxon>
        <taxon>Actinomycetes</taxon>
        <taxon>Kitasatosporales</taxon>
        <taxon>Streptomycetaceae</taxon>
        <taxon>Streptomyces</taxon>
    </lineage>
</organism>
<evidence type="ECO:0000313" key="3">
    <source>
        <dbReference type="Proteomes" id="UP000288351"/>
    </source>
</evidence>
<dbReference type="PANTHER" id="PTHR43682:SF1">
    <property type="entry name" value="LACTATE UTILIZATION PROTEIN C"/>
    <property type="match status" value="1"/>
</dbReference>